<reference evidence="1" key="1">
    <citation type="submission" date="2020-03" db="EMBL/GenBank/DDBJ databases">
        <authorList>
            <person name="Weist P."/>
        </authorList>
    </citation>
    <scope>NUCLEOTIDE SEQUENCE</scope>
</reference>
<dbReference type="AlphaFoldDB" id="A0A9N7UTN8"/>
<gene>
    <name evidence="1" type="ORF">PLEPLA_LOCUS26899</name>
</gene>
<comment type="caution">
    <text evidence="1">The sequence shown here is derived from an EMBL/GenBank/DDBJ whole genome shotgun (WGS) entry which is preliminary data.</text>
</comment>
<evidence type="ECO:0000313" key="2">
    <source>
        <dbReference type="Proteomes" id="UP001153269"/>
    </source>
</evidence>
<accession>A0A9N7UTN8</accession>
<dbReference type="Proteomes" id="UP001153269">
    <property type="component" value="Unassembled WGS sequence"/>
</dbReference>
<sequence length="155" mass="17779">MHGRLYYLSLPHATDKREFRRRGDVWVQREKERVADEKRGKRVEEALNQETERSWHKDKKHSIGAPRKVLTCQLRSKECWLVEAQSLDLRTAAKNIPKHAAGNETGWPDKVVIVALSPSCAEDRPGDIHNHQNLQTLAFGLPSCPLFVLAKQSQH</sequence>
<keyword evidence="2" id="KW-1185">Reference proteome</keyword>
<evidence type="ECO:0000313" key="1">
    <source>
        <dbReference type="EMBL" id="CAB1439048.1"/>
    </source>
</evidence>
<organism evidence="1 2">
    <name type="scientific">Pleuronectes platessa</name>
    <name type="common">European plaice</name>
    <dbReference type="NCBI Taxonomy" id="8262"/>
    <lineage>
        <taxon>Eukaryota</taxon>
        <taxon>Metazoa</taxon>
        <taxon>Chordata</taxon>
        <taxon>Craniata</taxon>
        <taxon>Vertebrata</taxon>
        <taxon>Euteleostomi</taxon>
        <taxon>Actinopterygii</taxon>
        <taxon>Neopterygii</taxon>
        <taxon>Teleostei</taxon>
        <taxon>Neoteleostei</taxon>
        <taxon>Acanthomorphata</taxon>
        <taxon>Carangaria</taxon>
        <taxon>Pleuronectiformes</taxon>
        <taxon>Pleuronectoidei</taxon>
        <taxon>Pleuronectidae</taxon>
        <taxon>Pleuronectes</taxon>
    </lineage>
</organism>
<dbReference type="EMBL" id="CADEAL010002224">
    <property type="protein sequence ID" value="CAB1439048.1"/>
    <property type="molecule type" value="Genomic_DNA"/>
</dbReference>
<proteinExistence type="predicted"/>
<protein>
    <submittedName>
        <fullName evidence="1">Uncharacterized protein</fullName>
    </submittedName>
</protein>
<name>A0A9N7UTN8_PLEPL</name>